<keyword evidence="3" id="KW-1185">Reference proteome</keyword>
<gene>
    <name evidence="2" type="ORF">LLCLJKAH_00206</name>
</gene>
<protein>
    <submittedName>
        <fullName evidence="2">Uncharacterized protein</fullName>
    </submittedName>
</protein>
<feature type="transmembrane region" description="Helical" evidence="1">
    <location>
        <begin position="17"/>
        <end position="35"/>
    </location>
</feature>
<reference evidence="2 3" key="1">
    <citation type="submission" date="2020-09" db="EMBL/GenBank/DDBJ databases">
        <authorList>
            <person name="Jameson E."/>
        </authorList>
    </citation>
    <scope>NUCLEOTIDE SEQUENCE [LARGE SCALE GENOMIC DNA]</scope>
</reference>
<dbReference type="Proteomes" id="UP000596247">
    <property type="component" value="Chromosome"/>
</dbReference>
<evidence type="ECO:0000313" key="3">
    <source>
        <dbReference type="Proteomes" id="UP000596247"/>
    </source>
</evidence>
<organism evidence="2 3">
    <name type="scientific">Klebsiella phage vB_KvM-Eowyn</name>
    <dbReference type="NCBI Taxonomy" id="2762819"/>
    <lineage>
        <taxon>Viruses</taxon>
        <taxon>Duplodnaviria</taxon>
        <taxon>Heunggongvirae</taxon>
        <taxon>Uroviricota</taxon>
        <taxon>Caudoviricetes</taxon>
        <taxon>Chimalliviridae</taxon>
        <taxon>Eowynvirus</taxon>
        <taxon>Eowynvirus eowyn</taxon>
    </lineage>
</organism>
<name>A0A7R8MMT5_9CAUD</name>
<keyword evidence="1" id="KW-0472">Membrane</keyword>
<proteinExistence type="predicted"/>
<evidence type="ECO:0000313" key="2">
    <source>
        <dbReference type="EMBL" id="CAD5236195.1"/>
    </source>
</evidence>
<keyword evidence="1" id="KW-1133">Transmembrane helix</keyword>
<accession>A0A7R8MMT5</accession>
<sequence>MFTKLQTVLSTVSNKQLIAAGIGAAAFGGFGLGYISGRIHGRKKAAVVAVDEAVVEAETPDAETVKE</sequence>
<dbReference type="EMBL" id="LR881104">
    <property type="protein sequence ID" value="CAD5236195.1"/>
    <property type="molecule type" value="Genomic_DNA"/>
</dbReference>
<keyword evidence="1" id="KW-0812">Transmembrane</keyword>
<evidence type="ECO:0000256" key="1">
    <source>
        <dbReference type="SAM" id="Phobius"/>
    </source>
</evidence>